<dbReference type="Gene3D" id="1.25.40.10">
    <property type="entry name" value="Tetratricopeptide repeat domain"/>
    <property type="match status" value="2"/>
</dbReference>
<evidence type="ECO:0008006" key="3">
    <source>
        <dbReference type="Google" id="ProtNLM"/>
    </source>
</evidence>
<gene>
    <name evidence="1" type="ORF">A9Q84_07475</name>
</gene>
<reference evidence="2" key="1">
    <citation type="journal article" date="2017" name="Proc. Natl. Acad. Sci. U.S.A.">
        <title>Simulation of Deepwater Horizon oil plume reveals substrate specialization within a complex community of hydrocarbon-degraders.</title>
        <authorList>
            <person name="Hu P."/>
            <person name="Dubinsky E.A."/>
            <person name="Probst A.J."/>
            <person name="Wang J."/>
            <person name="Sieber C.M.K."/>
            <person name="Tom L.M."/>
            <person name="Gardinali P."/>
            <person name="Banfield J.F."/>
            <person name="Atlas R.M."/>
            <person name="Andersen G.L."/>
        </authorList>
    </citation>
    <scope>NUCLEOTIDE SEQUENCE [LARGE SCALE GENOMIC DNA]</scope>
</reference>
<accession>A0A1Y5F9K6</accession>
<protein>
    <recommendedName>
        <fullName evidence="3">Tetratricopeptide repeat protein</fullName>
    </recommendedName>
</protein>
<sequence length="877" mass="102527">MQPTKLKILTLLILFTVLNVNAGIISEEKGSTHLRWNIFTPKDLVQIQKREDKVYLKTLNSELYVKLENAIKELDPDKLYITSVKAIGPTEMSNSSKIEIQLKSKDVELFSFYKERDKKLVIDFWVEESEEKSVTTKTVVKKVVAPKVAKVKKKVTVKKTIKKVKKIVTSKYRDFRYGASFLWDYAPLAPTLKKVINLERKTPEYFYTVKNKKEIKNEADAHMQLTINLFRKKKWGLMYKSIKLYTKKYGDELDVDLNEYMKANAILRENFAKGKVEPVKMSVSMFENIVQQSSRYDLRSGIYKYLIPFYIGANDHLKALELSKKYYVDSKENFDYEESNYAAEAILYNLAKMKQIEKVQELLKEKTIQKILPKQVMLAYEIFTYLSLEKSEEVIKLYKKRRAGLVKPIHPIIIYNVAEAFFRNSKYNEAIKLYDEFLKDYSFHSHSSHARIRIAQCWEIQEKDFGESVNLYRNAINRSQNAAVSYEARIRYVALRNLRKKKVTREDRETQVFLNSGLKKKDMNANLRKTLWLVRLRSFIVEKKFEEALSYLNALPLKSMVPTDRRVFESDGAEVVYGLIESNFNKSEYAQAIKVWEIYKDRFVDKVANDPQMNFLVANAYMRLNLIDGFDKLYSKFSKSQLEISKTFPIWVKRSMETDNQSILSELQIIRNLKLKNWNVVKEEISKIAKSKKPLEKLEYYRGVLFYKTGDWSAAAKSFEKFLSSGNDKSIKDPKQIADLVKAYTDCLYELGDTVKYQRVADALLGDTTRLKKKNKYMDSVREKVSYLNIELLAGDDTSKSFLIMEKKIKDFKAEFEKSIYSGRLNYLLGLSLLSNKSIEEGKKIFEELISQEGIDEHIKDLARSELSMLKIKERTL</sequence>
<proteinExistence type="predicted"/>
<organism evidence="1 2">
    <name type="scientific">Halobacteriovorax marinus</name>
    <dbReference type="NCBI Taxonomy" id="97084"/>
    <lineage>
        <taxon>Bacteria</taxon>
        <taxon>Pseudomonadati</taxon>
        <taxon>Bdellovibrionota</taxon>
        <taxon>Bacteriovoracia</taxon>
        <taxon>Bacteriovoracales</taxon>
        <taxon>Halobacteriovoraceae</taxon>
        <taxon>Halobacteriovorax</taxon>
    </lineage>
</organism>
<dbReference type="Proteomes" id="UP000196531">
    <property type="component" value="Unassembled WGS sequence"/>
</dbReference>
<comment type="caution">
    <text evidence="1">The sequence shown here is derived from an EMBL/GenBank/DDBJ whole genome shotgun (WGS) entry which is preliminary data.</text>
</comment>
<dbReference type="InterPro" id="IPR011990">
    <property type="entry name" value="TPR-like_helical_dom_sf"/>
</dbReference>
<evidence type="ECO:0000313" key="2">
    <source>
        <dbReference type="Proteomes" id="UP000196531"/>
    </source>
</evidence>
<dbReference type="SUPFAM" id="SSF48452">
    <property type="entry name" value="TPR-like"/>
    <property type="match status" value="1"/>
</dbReference>
<name>A0A1Y5F9K6_9BACT</name>
<dbReference type="EMBL" id="MAAO01000006">
    <property type="protein sequence ID" value="OUR96191.1"/>
    <property type="molecule type" value="Genomic_DNA"/>
</dbReference>
<evidence type="ECO:0000313" key="1">
    <source>
        <dbReference type="EMBL" id="OUR96191.1"/>
    </source>
</evidence>
<dbReference type="AlphaFoldDB" id="A0A1Y5F9K6"/>